<dbReference type="InterPro" id="IPR029061">
    <property type="entry name" value="THDP-binding"/>
</dbReference>
<evidence type="ECO:0000259" key="1">
    <source>
        <dbReference type="Pfam" id="PF00456"/>
    </source>
</evidence>
<feature type="domain" description="Transketolase N-terminal" evidence="1">
    <location>
        <begin position="111"/>
        <end position="303"/>
    </location>
</feature>
<evidence type="ECO:0008006" key="5">
    <source>
        <dbReference type="Google" id="ProtNLM"/>
    </source>
</evidence>
<accession>A0A2M7RFR3</accession>
<organism evidence="3 4">
    <name type="scientific">Candidatus Kerfeldbacteria bacterium CG_4_10_14_0_8_um_filter_42_10</name>
    <dbReference type="NCBI Taxonomy" id="2014248"/>
    <lineage>
        <taxon>Bacteria</taxon>
        <taxon>Candidatus Kerfeldiibacteriota</taxon>
    </lineage>
</organism>
<name>A0A2M7RFR3_9BACT</name>
<dbReference type="EMBL" id="PFMD01000077">
    <property type="protein sequence ID" value="PIY95578.1"/>
    <property type="molecule type" value="Genomic_DNA"/>
</dbReference>
<dbReference type="InterPro" id="IPR005474">
    <property type="entry name" value="Transketolase_N"/>
</dbReference>
<dbReference type="InterPro" id="IPR005475">
    <property type="entry name" value="Transketolase-like_Pyr-bd"/>
</dbReference>
<gene>
    <name evidence="3" type="ORF">COY66_06500</name>
</gene>
<dbReference type="PANTHER" id="PTHR43825">
    <property type="entry name" value="PYRUVATE DEHYDROGENASE E1 COMPONENT"/>
    <property type="match status" value="1"/>
</dbReference>
<evidence type="ECO:0000313" key="3">
    <source>
        <dbReference type="EMBL" id="PIY95578.1"/>
    </source>
</evidence>
<reference evidence="3 4" key="1">
    <citation type="submission" date="2017-09" db="EMBL/GenBank/DDBJ databases">
        <title>Depth-based differentiation of microbial function through sediment-hosted aquifers and enrichment of novel symbionts in the deep terrestrial subsurface.</title>
        <authorList>
            <person name="Probst A.J."/>
            <person name="Ladd B."/>
            <person name="Jarett J.K."/>
            <person name="Geller-Mcgrath D.E."/>
            <person name="Sieber C.M."/>
            <person name="Emerson J.B."/>
            <person name="Anantharaman K."/>
            <person name="Thomas B.C."/>
            <person name="Malmstrom R."/>
            <person name="Stieglmeier M."/>
            <person name="Klingl A."/>
            <person name="Woyke T."/>
            <person name="Ryan C.M."/>
            <person name="Banfield J.F."/>
        </authorList>
    </citation>
    <scope>NUCLEOTIDE SEQUENCE [LARGE SCALE GENOMIC DNA]</scope>
    <source>
        <strain evidence="3">CG_4_10_14_0_8_um_filter_42_10</strain>
    </source>
</reference>
<dbReference type="PANTHER" id="PTHR43825:SF1">
    <property type="entry name" value="TRANSKETOLASE-LIKE PYRIMIDINE-BINDING DOMAIN-CONTAINING PROTEIN"/>
    <property type="match status" value="1"/>
</dbReference>
<feature type="domain" description="Transketolase-like pyrimidine-binding" evidence="2">
    <location>
        <begin position="439"/>
        <end position="586"/>
    </location>
</feature>
<evidence type="ECO:0000259" key="2">
    <source>
        <dbReference type="Pfam" id="PF02779"/>
    </source>
</evidence>
<comment type="caution">
    <text evidence="3">The sequence shown here is derived from an EMBL/GenBank/DDBJ whole genome shotgun (WGS) entry which is preliminary data.</text>
</comment>
<dbReference type="AlphaFoldDB" id="A0A2M7RFR3"/>
<dbReference type="Pfam" id="PF00456">
    <property type="entry name" value="Transketolase_N"/>
    <property type="match status" value="1"/>
</dbReference>
<dbReference type="Proteomes" id="UP000230779">
    <property type="component" value="Unassembled WGS sequence"/>
</dbReference>
<evidence type="ECO:0000313" key="4">
    <source>
        <dbReference type="Proteomes" id="UP000230779"/>
    </source>
</evidence>
<sequence>MIQETLRAFSVLEQLDLYFRTSCAVLFNFAQSGHPGGSISSGRIVSPLLFGGMRYNFSNPDQPESDLIVCAAGHKALGLYAMWALRDELVQASRPDLLPALIKHRLRLEDLLGFRRNPAQNTPLFKQFSAKPLDGHPTPLTPFVKIATGASGVGVPAAFGLAMGALDYYGPNAPRVHVIEGEGGMTPGRVHEALSAAASANLGNVVLHLDWNNASIDSDCVCAESRGKGKRDKGDYVQWDPVSLLMTHGWKVFFVSEGTDWEQIIAAQRKAVAHAQKKGQPCAVVYRTEKGRGYGITGRKSHGGGHPFCSPGYYAALKEFEDTFQVQFPRSDGKGLDSAAKERLYWDTLLIFRQVAMNNPELSGFVGKKVAESAELLKQADRKPWQKVPASLDPLYRNDGAIEATIIPPVLTLEVGSKTTLRGELGNTLGHLNQLLGGPIIVSAADLLGSTSVNQANQGFPDGFFNALTNPDSRLMAVGGICEDAMGAFMSGLASYDHHIGVTASYAAFIAALEHVAARLHCIGQQARHKYSGEAYQTFLMVCGHAGLKTGEDGPTHADPQALQLLQENFPPGMCITLTPWDPQELWPLTVAGLKARPAVLAPFVTRPSEVVLDRAKLGLPPATAAISGIYQFRSADPLDDRYHGSIILQGSAVTYELLTHVLPKMDEKDYRMNVYYVSSLDLFNLLPSAEQARILPEARQLEAMGISDFTMPTLYRLVASRFGRDHSLCAGAFYPGSGTADMVLREMGLDGPALWKAIQNYVMDREINKRF</sequence>
<dbReference type="SUPFAM" id="SSF52518">
    <property type="entry name" value="Thiamin diphosphate-binding fold (THDP-binding)"/>
    <property type="match status" value="2"/>
</dbReference>
<proteinExistence type="predicted"/>
<dbReference type="Gene3D" id="3.40.50.970">
    <property type="match status" value="2"/>
</dbReference>
<dbReference type="InterPro" id="IPR051157">
    <property type="entry name" value="PDH/Transketolase"/>
</dbReference>
<protein>
    <recommendedName>
        <fullName evidence="5">Transketolase-like pyrimidine-binding domain-containing protein</fullName>
    </recommendedName>
</protein>
<dbReference type="Pfam" id="PF02779">
    <property type="entry name" value="Transket_pyr"/>
    <property type="match status" value="1"/>
</dbReference>